<evidence type="ECO:0000256" key="1">
    <source>
        <dbReference type="SAM" id="MobiDB-lite"/>
    </source>
</evidence>
<accession>A0A9N8E9R1</accession>
<evidence type="ECO:0000313" key="2">
    <source>
        <dbReference type="EMBL" id="CAB9517386.1"/>
    </source>
</evidence>
<dbReference type="AlphaFoldDB" id="A0A9N8E9R1"/>
<name>A0A9N8E9R1_9STRA</name>
<proteinExistence type="predicted"/>
<comment type="caution">
    <text evidence="2">The sequence shown here is derived from an EMBL/GenBank/DDBJ whole genome shotgun (WGS) entry which is preliminary data.</text>
</comment>
<sequence length="349" mass="39033">MNENTVQAKRPSEEDGGSNNSASKATRSAVAKAGPSNAREEVVRSPRGVEVPAVGGTPTKIPTDGEMQTEFAADDTMAAADTVGIYKFPNFVRGVLRERITKLQNFPTTDFNYTNGLTRRLEGMLQKDDSDDPDMDRLAADLAIVVSRVAHAQDRHDNDWVDQDTFRQEKWLEEQCSFRAALLRLDSVQSFMAAVQSSHPRPLTCKEKQQLIEWHQKAREPNPPLLDGTKMTEFLNAQTIYFLAGGTGNLRLCGLSSFDGTHVYVVDEDAGSTIPHELEQNLRRYIEVDPHEQARLVSPSKDPTLRIKNSQGESLQCEAGFVMEKKNGRKVPDDLIGPFSARWNRRFLK</sequence>
<evidence type="ECO:0000313" key="3">
    <source>
        <dbReference type="Proteomes" id="UP001153069"/>
    </source>
</evidence>
<organism evidence="2 3">
    <name type="scientific">Seminavis robusta</name>
    <dbReference type="NCBI Taxonomy" id="568900"/>
    <lineage>
        <taxon>Eukaryota</taxon>
        <taxon>Sar</taxon>
        <taxon>Stramenopiles</taxon>
        <taxon>Ochrophyta</taxon>
        <taxon>Bacillariophyta</taxon>
        <taxon>Bacillariophyceae</taxon>
        <taxon>Bacillariophycidae</taxon>
        <taxon>Naviculales</taxon>
        <taxon>Naviculaceae</taxon>
        <taxon>Seminavis</taxon>
    </lineage>
</organism>
<gene>
    <name evidence="2" type="ORF">SEMRO_853_G211100.1</name>
</gene>
<feature type="compositionally biased region" description="Polar residues" evidence="1">
    <location>
        <begin position="17"/>
        <end position="26"/>
    </location>
</feature>
<keyword evidence="3" id="KW-1185">Reference proteome</keyword>
<dbReference type="EMBL" id="CAICTM010000852">
    <property type="protein sequence ID" value="CAB9517386.1"/>
    <property type="molecule type" value="Genomic_DNA"/>
</dbReference>
<dbReference type="Proteomes" id="UP001153069">
    <property type="component" value="Unassembled WGS sequence"/>
</dbReference>
<protein>
    <submittedName>
        <fullName evidence="2">Uncharacterized protein</fullName>
    </submittedName>
</protein>
<reference evidence="2" key="1">
    <citation type="submission" date="2020-06" db="EMBL/GenBank/DDBJ databases">
        <authorList>
            <consortium name="Plant Systems Biology data submission"/>
        </authorList>
    </citation>
    <scope>NUCLEOTIDE SEQUENCE</scope>
    <source>
        <strain evidence="2">D6</strain>
    </source>
</reference>
<feature type="region of interest" description="Disordered" evidence="1">
    <location>
        <begin position="1"/>
        <end position="62"/>
    </location>
</feature>